<evidence type="ECO:0000256" key="4">
    <source>
        <dbReference type="ARBA" id="ARBA00022837"/>
    </source>
</evidence>
<dbReference type="RefSeq" id="WP_341403029.1">
    <property type="nucleotide sequence ID" value="NZ_JBBUKT010000001.1"/>
</dbReference>
<dbReference type="Pfam" id="PF18884">
    <property type="entry name" value="TSP3_bac"/>
    <property type="match status" value="1"/>
</dbReference>
<proteinExistence type="predicted"/>
<feature type="signal peptide" evidence="5">
    <location>
        <begin position="1"/>
        <end position="27"/>
    </location>
</feature>
<protein>
    <submittedName>
        <fullName evidence="6">Thrombospondin type 3 repeat-containing protein</fullName>
    </submittedName>
</protein>
<accession>A0ABU9AQH2</accession>
<reference evidence="6 7" key="1">
    <citation type="submission" date="2024-04" db="EMBL/GenBank/DDBJ databases">
        <title>Luteolibacter sp. isolated from soil.</title>
        <authorList>
            <person name="An J."/>
        </authorList>
    </citation>
    <scope>NUCLEOTIDE SEQUENCE [LARGE SCALE GENOMIC DNA]</scope>
    <source>
        <strain evidence="6 7">Y139</strain>
    </source>
</reference>
<organism evidence="6 7">
    <name type="scientific">Luteolibacter soli</name>
    <dbReference type="NCBI Taxonomy" id="3135280"/>
    <lineage>
        <taxon>Bacteria</taxon>
        <taxon>Pseudomonadati</taxon>
        <taxon>Verrucomicrobiota</taxon>
        <taxon>Verrucomicrobiia</taxon>
        <taxon>Verrucomicrobiales</taxon>
        <taxon>Verrucomicrobiaceae</taxon>
        <taxon>Luteolibacter</taxon>
    </lineage>
</organism>
<dbReference type="Proteomes" id="UP001371305">
    <property type="component" value="Unassembled WGS sequence"/>
</dbReference>
<comment type="subcellular location">
    <subcellularLocation>
        <location evidence="1">Secreted</location>
    </subcellularLocation>
</comment>
<evidence type="ECO:0000256" key="1">
    <source>
        <dbReference type="ARBA" id="ARBA00004613"/>
    </source>
</evidence>
<evidence type="ECO:0000313" key="6">
    <source>
        <dbReference type="EMBL" id="MEK7949610.1"/>
    </source>
</evidence>
<evidence type="ECO:0000256" key="2">
    <source>
        <dbReference type="ARBA" id="ARBA00022525"/>
    </source>
</evidence>
<keyword evidence="4" id="KW-0106">Calcium</keyword>
<gene>
    <name evidence="6" type="ORF">WKV53_03845</name>
</gene>
<evidence type="ECO:0000256" key="3">
    <source>
        <dbReference type="ARBA" id="ARBA00022729"/>
    </source>
</evidence>
<evidence type="ECO:0000313" key="7">
    <source>
        <dbReference type="Proteomes" id="UP001371305"/>
    </source>
</evidence>
<comment type="caution">
    <text evidence="6">The sequence shown here is derived from an EMBL/GenBank/DDBJ whole genome shotgun (WGS) entry which is preliminary data.</text>
</comment>
<keyword evidence="7" id="KW-1185">Reference proteome</keyword>
<keyword evidence="2" id="KW-0964">Secreted</keyword>
<keyword evidence="3 5" id="KW-0732">Signal</keyword>
<dbReference type="InterPro" id="IPR059100">
    <property type="entry name" value="TSP3_bac"/>
</dbReference>
<evidence type="ECO:0000256" key="5">
    <source>
        <dbReference type="SAM" id="SignalP"/>
    </source>
</evidence>
<name>A0ABU9AQH2_9BACT</name>
<sequence>MKFAFPNLLHFAVPALVAGILAPVANAAQVVQAAQGNVLLAFRDTSNSSIGSYLVNVGAVSQFESAAANSTTAVATIGALGGDLDAFDLFDEETQTLKHWYERSQVVWAGFTRNANDNDAVYITRPRPSIAQQSTPWGARTGAVQNTASSEIGSVIVSGYNVLTSTVGVSGSASNSRGGFQLASVDGNISYRWQVASEGRPDFGVWTSSVEKSFATGAATSALDLYVHRKIAGASLSDPGTVTYLGYFSITTSGVVSFTRAGTNPLADDDHDGFNNGDEALAGTDPNNPTSFFKIPAPVVVPGTSRTFGFPTIASRKYTIEYSANLSGAWQEVYVHLSGAGATPLNWVDTDPARVALPHGFYRASVTNP</sequence>
<feature type="chain" id="PRO_5046591893" evidence="5">
    <location>
        <begin position="28"/>
        <end position="369"/>
    </location>
</feature>
<dbReference type="EMBL" id="JBBUKT010000001">
    <property type="protein sequence ID" value="MEK7949610.1"/>
    <property type="molecule type" value="Genomic_DNA"/>
</dbReference>